<evidence type="ECO:0000313" key="3">
    <source>
        <dbReference type="Proteomes" id="UP001403385"/>
    </source>
</evidence>
<keyword evidence="1" id="KW-0732">Signal</keyword>
<dbReference type="AlphaFoldDB" id="A0AAW9SAD7"/>
<dbReference type="EMBL" id="JBDKWZ010000006">
    <property type="protein sequence ID" value="MEN7548720.1"/>
    <property type="molecule type" value="Genomic_DNA"/>
</dbReference>
<evidence type="ECO:0000256" key="1">
    <source>
        <dbReference type="SAM" id="SignalP"/>
    </source>
</evidence>
<accession>A0AAW9SAD7</accession>
<dbReference type="Pfam" id="PF16125">
    <property type="entry name" value="DUF4837"/>
    <property type="match status" value="1"/>
</dbReference>
<dbReference type="InterPro" id="IPR032286">
    <property type="entry name" value="DUF4837"/>
</dbReference>
<dbReference type="RefSeq" id="WP_346821497.1">
    <property type="nucleotide sequence ID" value="NZ_JBDKWZ010000006.1"/>
</dbReference>
<organism evidence="2 3">
    <name type="scientific">Rapidithrix thailandica</name>
    <dbReference type="NCBI Taxonomy" id="413964"/>
    <lineage>
        <taxon>Bacteria</taxon>
        <taxon>Pseudomonadati</taxon>
        <taxon>Bacteroidota</taxon>
        <taxon>Cytophagia</taxon>
        <taxon>Cytophagales</taxon>
        <taxon>Flammeovirgaceae</taxon>
        <taxon>Rapidithrix</taxon>
    </lineage>
</organism>
<name>A0AAW9SAD7_9BACT</name>
<evidence type="ECO:0000313" key="2">
    <source>
        <dbReference type="EMBL" id="MEN7548720.1"/>
    </source>
</evidence>
<feature type="signal peptide" evidence="1">
    <location>
        <begin position="1"/>
        <end position="23"/>
    </location>
</feature>
<comment type="caution">
    <text evidence="2">The sequence shown here is derived from an EMBL/GenBank/DDBJ whole genome shotgun (WGS) entry which is preliminary data.</text>
</comment>
<reference evidence="2 3" key="1">
    <citation type="submission" date="2024-04" db="EMBL/GenBank/DDBJ databases">
        <title>Novel genus in family Flammeovirgaceae.</title>
        <authorList>
            <person name="Nguyen T.H."/>
            <person name="Vuong T.Q."/>
            <person name="Le H."/>
            <person name="Kim S.-G."/>
        </authorList>
    </citation>
    <scope>NUCLEOTIDE SEQUENCE [LARGE SCALE GENOMIC DNA]</scope>
    <source>
        <strain evidence="2 3">JCM 23209</strain>
    </source>
</reference>
<sequence>MKYLHIRQLLTLTLFLLACWLTACQSGGKNKDLLPVAKGEKGEILVIIDTVKWKGPLGDALKEVLKENTPGALRPEPMFDVLPINPFKFTDLLKKHKSIIYVTTFDAKTAGSRKLQKNFTQASLDKIQNDSSLYMLIKEDEFARGQVVMHLFGRNDEELIQNLKENKRTIQDFFNKLEAKRLAQHLFKVKGKKKLAKQFKETHEVTLTIPAGYKMAKDTTGFFWLRFPEHDFDKNIFIAYKNYEDEAQFSNDSLIAWRNAIAKEHLYGNPDNPDSFVKTETLEPPVIRQVKFQDKYAKEIRALWKTNNISMGGPFVGYLFADSTSGRLYYIEGFLYAPSHDSKRELMRELEVVLKSLST</sequence>
<protein>
    <submittedName>
        <fullName evidence="2">DUF4837 family protein</fullName>
    </submittedName>
</protein>
<feature type="chain" id="PRO_5043600566" evidence="1">
    <location>
        <begin position="24"/>
        <end position="359"/>
    </location>
</feature>
<keyword evidence="3" id="KW-1185">Reference proteome</keyword>
<proteinExistence type="predicted"/>
<dbReference type="Proteomes" id="UP001403385">
    <property type="component" value="Unassembled WGS sequence"/>
</dbReference>
<gene>
    <name evidence="2" type="ORF">AAG747_12420</name>
</gene>
<dbReference type="PROSITE" id="PS51257">
    <property type="entry name" value="PROKAR_LIPOPROTEIN"/>
    <property type="match status" value="1"/>
</dbReference>